<dbReference type="EMBL" id="JACIIX010000001">
    <property type="protein sequence ID" value="MBB6208964.1"/>
    <property type="molecule type" value="Genomic_DNA"/>
</dbReference>
<gene>
    <name evidence="2" type="ORF">FHS48_000345</name>
</gene>
<evidence type="ECO:0000313" key="3">
    <source>
        <dbReference type="Proteomes" id="UP000544872"/>
    </source>
</evidence>
<dbReference type="Proteomes" id="UP000544872">
    <property type="component" value="Unassembled WGS sequence"/>
</dbReference>
<evidence type="ECO:0000256" key="1">
    <source>
        <dbReference type="SAM" id="MobiDB-lite"/>
    </source>
</evidence>
<dbReference type="RefSeq" id="WP_184260637.1">
    <property type="nucleotide sequence ID" value="NZ_JACIIX010000001.1"/>
</dbReference>
<keyword evidence="3" id="KW-1185">Reference proteome</keyword>
<accession>A0A7W9ZEU5</accession>
<organism evidence="2 3">
    <name type="scientific">Novispirillum itersonii</name>
    <name type="common">Aquaspirillum itersonii</name>
    <dbReference type="NCBI Taxonomy" id="189"/>
    <lineage>
        <taxon>Bacteria</taxon>
        <taxon>Pseudomonadati</taxon>
        <taxon>Pseudomonadota</taxon>
        <taxon>Alphaproteobacteria</taxon>
        <taxon>Rhodospirillales</taxon>
        <taxon>Novispirillaceae</taxon>
        <taxon>Novispirillum</taxon>
    </lineage>
</organism>
<reference evidence="2 3" key="1">
    <citation type="submission" date="2020-08" db="EMBL/GenBank/DDBJ databases">
        <title>Genomic Encyclopedia of Type Strains, Phase IV (KMG-IV): sequencing the most valuable type-strain genomes for metagenomic binning, comparative biology and taxonomic classification.</title>
        <authorList>
            <person name="Goeker M."/>
        </authorList>
    </citation>
    <scope>NUCLEOTIDE SEQUENCE [LARGE SCALE GENOMIC DNA]</scope>
    <source>
        <strain evidence="2 3">DSM 11590</strain>
    </source>
</reference>
<comment type="caution">
    <text evidence="2">The sequence shown here is derived from an EMBL/GenBank/DDBJ whole genome shotgun (WGS) entry which is preliminary data.</text>
</comment>
<sequence>MTAHNPTGLCRAGEAGSKRKRRTHPHQYGKHPKTGGTEIRYPPELLIASRQTDCPLTGDTQNTFKVDIQLFK</sequence>
<evidence type="ECO:0000313" key="2">
    <source>
        <dbReference type="EMBL" id="MBB6208964.1"/>
    </source>
</evidence>
<protein>
    <submittedName>
        <fullName evidence="2">Uncharacterized protein</fullName>
    </submittedName>
</protein>
<feature type="compositionally biased region" description="Basic residues" evidence="1">
    <location>
        <begin position="18"/>
        <end position="33"/>
    </location>
</feature>
<feature type="region of interest" description="Disordered" evidence="1">
    <location>
        <begin position="1"/>
        <end position="39"/>
    </location>
</feature>
<dbReference type="AlphaFoldDB" id="A0A7W9ZEU5"/>
<name>A0A7W9ZEU5_NOVIT</name>
<proteinExistence type="predicted"/>